<keyword evidence="5" id="KW-0186">Copper</keyword>
<comment type="subcellular location">
    <subcellularLocation>
        <location evidence="1">Cell inner membrane</location>
        <topology evidence="1">Single-pass type II membrane protein</topology>
        <orientation evidence="1">Periplasmic side</orientation>
    </subcellularLocation>
</comment>
<dbReference type="GO" id="GO:0005886">
    <property type="term" value="C:plasma membrane"/>
    <property type="evidence" value="ECO:0007669"/>
    <property type="project" value="UniProtKB-SubCell"/>
</dbReference>
<reference evidence="6" key="1">
    <citation type="journal article" date="2015" name="Proc. Natl. Acad. Sci. U.S.A.">
        <title>Bacterial clade with the ribosomal RNA operon on a small plasmid rather than the chromosome.</title>
        <authorList>
            <person name="Anda M."/>
            <person name="Ohtsubo Y."/>
            <person name="Okubo T."/>
            <person name="Sugawara M."/>
            <person name="Nagata Y."/>
            <person name="Tsuda M."/>
            <person name="Minamisawa K."/>
            <person name="Mitsui H."/>
        </authorList>
    </citation>
    <scope>NUCLEOTIDE SEQUENCE</scope>
    <source>
        <strain evidence="6">DSM 15513</strain>
    </source>
</reference>
<dbReference type="InterPro" id="IPR007533">
    <property type="entry name" value="Cyt_c_oxidase_assmbl_CtaG"/>
</dbReference>
<evidence type="ECO:0000256" key="2">
    <source>
        <dbReference type="ARBA" id="ARBA00009620"/>
    </source>
</evidence>
<keyword evidence="4" id="KW-0735">Signal-anchor</keyword>
<dbReference type="SUPFAM" id="SSF110111">
    <property type="entry name" value="Ctag/Cox11"/>
    <property type="match status" value="1"/>
</dbReference>
<evidence type="ECO:0000256" key="4">
    <source>
        <dbReference type="ARBA" id="ARBA00022968"/>
    </source>
</evidence>
<evidence type="ECO:0000256" key="1">
    <source>
        <dbReference type="ARBA" id="ARBA00004382"/>
    </source>
</evidence>
<dbReference type="GO" id="GO:0005507">
    <property type="term" value="F:copper ion binding"/>
    <property type="evidence" value="ECO:0007669"/>
    <property type="project" value="InterPro"/>
</dbReference>
<sequence>MQLRFQSRSVEGVNATLEPKQDVVSVEPGSVTRLYFFLSNRTSKVVPLRLSYRVEPAEESVFYNQLQGICTTGQTLGPWETSFVSDSILIDPTILKDASGDDEKTLTVHYTLKYAEEFPEFR</sequence>
<comment type="similarity">
    <text evidence="2">Belongs to the COX11/CtaG family.</text>
</comment>
<dbReference type="Pfam" id="PF04442">
    <property type="entry name" value="CtaG_Cox11"/>
    <property type="match status" value="1"/>
</dbReference>
<dbReference type="AlphaFoldDB" id="A0A0P0ZA18"/>
<protein>
    <recommendedName>
        <fullName evidence="3">Cytochrome c oxidase assembly protein CtaG</fullName>
    </recommendedName>
</protein>
<keyword evidence="4" id="KW-0812">Transmembrane</keyword>
<dbReference type="EMBL" id="LC066396">
    <property type="protein sequence ID" value="BAT31029.1"/>
    <property type="molecule type" value="Genomic_DNA"/>
</dbReference>
<evidence type="ECO:0000256" key="5">
    <source>
        <dbReference type="ARBA" id="ARBA00023008"/>
    </source>
</evidence>
<proteinExistence type="inferred from homology"/>
<evidence type="ECO:0000256" key="3">
    <source>
        <dbReference type="ARBA" id="ARBA00015384"/>
    </source>
</evidence>
<accession>A0A0P0ZA18</accession>
<organism evidence="6">
    <name type="scientific">Fulvimarina pelagi</name>
    <dbReference type="NCBI Taxonomy" id="217511"/>
    <lineage>
        <taxon>Bacteria</taxon>
        <taxon>Pseudomonadati</taxon>
        <taxon>Pseudomonadota</taxon>
        <taxon>Alphaproteobacteria</taxon>
        <taxon>Hyphomicrobiales</taxon>
        <taxon>Aurantimonadaceae</taxon>
        <taxon>Fulvimarina</taxon>
    </lineage>
</organism>
<dbReference type="InterPro" id="IPR023471">
    <property type="entry name" value="CtaG/Cox11_dom_sf"/>
</dbReference>
<name>A0A0P0ZA18_9HYPH</name>
<dbReference type="Gene3D" id="2.60.370.10">
    <property type="entry name" value="Ctag/Cox11"/>
    <property type="match status" value="1"/>
</dbReference>
<evidence type="ECO:0000313" key="6">
    <source>
        <dbReference type="EMBL" id="BAT31029.1"/>
    </source>
</evidence>